<comment type="caution">
    <text evidence="7">The sequence shown here is derived from an EMBL/GenBank/DDBJ whole genome shotgun (WGS) entry which is preliminary data.</text>
</comment>
<dbReference type="InterPro" id="IPR029760">
    <property type="entry name" value="GPX_CS"/>
</dbReference>
<feature type="signal peptide" evidence="6">
    <location>
        <begin position="1"/>
        <end position="17"/>
    </location>
</feature>
<dbReference type="PROSITE" id="PS00460">
    <property type="entry name" value="GLUTATHIONE_PEROXID_1"/>
    <property type="match status" value="1"/>
</dbReference>
<keyword evidence="8" id="KW-1185">Reference proteome</keyword>
<dbReference type="Pfam" id="PF00255">
    <property type="entry name" value="GSHPx"/>
    <property type="match status" value="1"/>
</dbReference>
<evidence type="ECO:0000313" key="7">
    <source>
        <dbReference type="EMBL" id="KAG8232611.1"/>
    </source>
</evidence>
<dbReference type="Gene3D" id="3.40.30.10">
    <property type="entry name" value="Glutaredoxin"/>
    <property type="match status" value="1"/>
</dbReference>
<dbReference type="PROSITE" id="PS00763">
    <property type="entry name" value="GLUTATHIONE_PEROXID_2"/>
    <property type="match status" value="1"/>
</dbReference>
<dbReference type="PROSITE" id="PS51355">
    <property type="entry name" value="GLUTATHIONE_PEROXID_3"/>
    <property type="match status" value="1"/>
</dbReference>
<dbReference type="InterPro" id="IPR036249">
    <property type="entry name" value="Thioredoxin-like_sf"/>
</dbReference>
<evidence type="ECO:0000313" key="8">
    <source>
        <dbReference type="Proteomes" id="UP000792457"/>
    </source>
</evidence>
<evidence type="ECO:0000256" key="4">
    <source>
        <dbReference type="PIRSR" id="PIRSR000303-1"/>
    </source>
</evidence>
<dbReference type="Proteomes" id="UP000792457">
    <property type="component" value="Unassembled WGS sequence"/>
</dbReference>
<dbReference type="GO" id="GO:0004601">
    <property type="term" value="F:peroxidase activity"/>
    <property type="evidence" value="ECO:0007669"/>
    <property type="project" value="UniProtKB-KW"/>
</dbReference>
<reference evidence="7" key="1">
    <citation type="submission" date="2013-04" db="EMBL/GenBank/DDBJ databases">
        <authorList>
            <person name="Qu J."/>
            <person name="Murali S.C."/>
            <person name="Bandaranaike D."/>
            <person name="Bellair M."/>
            <person name="Blankenburg K."/>
            <person name="Chao H."/>
            <person name="Dinh H."/>
            <person name="Doddapaneni H."/>
            <person name="Downs B."/>
            <person name="Dugan-Rocha S."/>
            <person name="Elkadiri S."/>
            <person name="Gnanaolivu R.D."/>
            <person name="Hernandez B."/>
            <person name="Javaid M."/>
            <person name="Jayaseelan J.C."/>
            <person name="Lee S."/>
            <person name="Li M."/>
            <person name="Ming W."/>
            <person name="Munidasa M."/>
            <person name="Muniz J."/>
            <person name="Nguyen L."/>
            <person name="Ongeri F."/>
            <person name="Osuji N."/>
            <person name="Pu L.-L."/>
            <person name="Puazo M."/>
            <person name="Qu C."/>
            <person name="Quiroz J."/>
            <person name="Raj R."/>
            <person name="Weissenberger G."/>
            <person name="Xin Y."/>
            <person name="Zou X."/>
            <person name="Han Y."/>
            <person name="Richards S."/>
            <person name="Worley K."/>
            <person name="Muzny D."/>
            <person name="Gibbs R."/>
        </authorList>
    </citation>
    <scope>NUCLEOTIDE SEQUENCE</scope>
    <source>
        <strain evidence="7">Sampled in the wild</strain>
    </source>
</reference>
<dbReference type="OrthoDB" id="446890at2759"/>
<proteinExistence type="inferred from homology"/>
<dbReference type="InterPro" id="IPR029759">
    <property type="entry name" value="GPX_AS"/>
</dbReference>
<dbReference type="PIRSF" id="PIRSF000303">
    <property type="entry name" value="Glutathion_perox"/>
    <property type="match status" value="1"/>
</dbReference>
<dbReference type="PANTHER" id="PTHR11592">
    <property type="entry name" value="GLUTATHIONE PEROXIDASE"/>
    <property type="match status" value="1"/>
</dbReference>
<evidence type="ECO:0000256" key="5">
    <source>
        <dbReference type="RuleBase" id="RU000499"/>
    </source>
</evidence>
<dbReference type="PANTHER" id="PTHR11592:SF78">
    <property type="entry name" value="GLUTATHIONE PEROXIDASE"/>
    <property type="match status" value="1"/>
</dbReference>
<dbReference type="EMBL" id="KZ308634">
    <property type="protein sequence ID" value="KAG8232611.1"/>
    <property type="molecule type" value="Genomic_DNA"/>
</dbReference>
<evidence type="ECO:0000256" key="1">
    <source>
        <dbReference type="ARBA" id="ARBA00006926"/>
    </source>
</evidence>
<dbReference type="InterPro" id="IPR000889">
    <property type="entry name" value="Glutathione_peroxidase"/>
</dbReference>
<dbReference type="AlphaFoldDB" id="A0A8K0P3S7"/>
<evidence type="ECO:0000256" key="2">
    <source>
        <dbReference type="ARBA" id="ARBA00022559"/>
    </source>
</evidence>
<accession>A0A8K0P3S7</accession>
<dbReference type="GO" id="GO:0006979">
    <property type="term" value="P:response to oxidative stress"/>
    <property type="evidence" value="ECO:0007669"/>
    <property type="project" value="InterPro"/>
</dbReference>
<feature type="chain" id="PRO_5035463295" description="Glutathione peroxidase" evidence="6">
    <location>
        <begin position="18"/>
        <end position="137"/>
    </location>
</feature>
<keyword evidence="3 5" id="KW-0560">Oxidoreductase</keyword>
<organism evidence="7 8">
    <name type="scientific">Ladona fulva</name>
    <name type="common">Scarce chaser dragonfly</name>
    <name type="synonym">Libellula fulva</name>
    <dbReference type="NCBI Taxonomy" id="123851"/>
    <lineage>
        <taxon>Eukaryota</taxon>
        <taxon>Metazoa</taxon>
        <taxon>Ecdysozoa</taxon>
        <taxon>Arthropoda</taxon>
        <taxon>Hexapoda</taxon>
        <taxon>Insecta</taxon>
        <taxon>Pterygota</taxon>
        <taxon>Palaeoptera</taxon>
        <taxon>Odonata</taxon>
        <taxon>Epiprocta</taxon>
        <taxon>Anisoptera</taxon>
        <taxon>Libelluloidea</taxon>
        <taxon>Libellulidae</taxon>
        <taxon>Ladona</taxon>
    </lineage>
</organism>
<comment type="similarity">
    <text evidence="1 5">Belongs to the glutathione peroxidase family.</text>
</comment>
<evidence type="ECO:0000256" key="3">
    <source>
        <dbReference type="ARBA" id="ARBA00023002"/>
    </source>
</evidence>
<sequence length="137" mass="15513">MLLVYIVLLSCVKFSLTINNEIAEDFYSFVVKDIRGEDVPLEKFRGKVSLVVNVASECGYTDSHYKALKRLHDILSFHGKFNVLAFPCNQFGEQEPLENDQIEEFAVNEYGVEFPLFGKINVIGENSHPAFKYLVGG</sequence>
<dbReference type="SUPFAM" id="SSF52833">
    <property type="entry name" value="Thioredoxin-like"/>
    <property type="match status" value="1"/>
</dbReference>
<feature type="active site" evidence="4">
    <location>
        <position position="58"/>
    </location>
</feature>
<dbReference type="PRINTS" id="PR01011">
    <property type="entry name" value="GLUTPROXDASE"/>
</dbReference>
<gene>
    <name evidence="7" type="ORF">J437_LFUL010734</name>
</gene>
<evidence type="ECO:0000256" key="6">
    <source>
        <dbReference type="SAM" id="SignalP"/>
    </source>
</evidence>
<protein>
    <recommendedName>
        <fullName evidence="5">Glutathione peroxidase</fullName>
    </recommendedName>
</protein>
<reference evidence="7" key="2">
    <citation type="submission" date="2017-10" db="EMBL/GenBank/DDBJ databases">
        <title>Ladona fulva Genome sequencing and assembly.</title>
        <authorList>
            <person name="Murali S."/>
            <person name="Richards S."/>
            <person name="Bandaranaike D."/>
            <person name="Bellair M."/>
            <person name="Blankenburg K."/>
            <person name="Chao H."/>
            <person name="Dinh H."/>
            <person name="Doddapaneni H."/>
            <person name="Dugan-Rocha S."/>
            <person name="Elkadiri S."/>
            <person name="Gnanaolivu R."/>
            <person name="Hernandez B."/>
            <person name="Skinner E."/>
            <person name="Javaid M."/>
            <person name="Lee S."/>
            <person name="Li M."/>
            <person name="Ming W."/>
            <person name="Munidasa M."/>
            <person name="Muniz J."/>
            <person name="Nguyen L."/>
            <person name="Hughes D."/>
            <person name="Osuji N."/>
            <person name="Pu L.-L."/>
            <person name="Puazo M."/>
            <person name="Qu C."/>
            <person name="Quiroz J."/>
            <person name="Raj R."/>
            <person name="Weissenberger G."/>
            <person name="Xin Y."/>
            <person name="Zou X."/>
            <person name="Han Y."/>
            <person name="Worley K."/>
            <person name="Muzny D."/>
            <person name="Gibbs R."/>
        </authorList>
    </citation>
    <scope>NUCLEOTIDE SEQUENCE</scope>
    <source>
        <strain evidence="7">Sampled in the wild</strain>
    </source>
</reference>
<keyword evidence="2 5" id="KW-0575">Peroxidase</keyword>
<dbReference type="CDD" id="cd00340">
    <property type="entry name" value="GSH_Peroxidase"/>
    <property type="match status" value="1"/>
</dbReference>
<name>A0A8K0P3S7_LADFU</name>
<keyword evidence="6" id="KW-0732">Signal</keyword>